<dbReference type="Proteomes" id="UP001054945">
    <property type="component" value="Unassembled WGS sequence"/>
</dbReference>
<sequence length="41" mass="4850">MRAIVTMTFGSSLKHLHPKQHDRVILESPRMWIPAYLYLDP</sequence>
<accession>A0AAV4MGM9</accession>
<dbReference type="EMBL" id="BPLR01002243">
    <property type="protein sequence ID" value="GIX71664.1"/>
    <property type="molecule type" value="Genomic_DNA"/>
</dbReference>
<evidence type="ECO:0000313" key="2">
    <source>
        <dbReference type="Proteomes" id="UP001054945"/>
    </source>
</evidence>
<keyword evidence="2" id="KW-1185">Reference proteome</keyword>
<organism evidence="1 2">
    <name type="scientific">Caerostris extrusa</name>
    <name type="common">Bark spider</name>
    <name type="synonym">Caerostris bankana</name>
    <dbReference type="NCBI Taxonomy" id="172846"/>
    <lineage>
        <taxon>Eukaryota</taxon>
        <taxon>Metazoa</taxon>
        <taxon>Ecdysozoa</taxon>
        <taxon>Arthropoda</taxon>
        <taxon>Chelicerata</taxon>
        <taxon>Arachnida</taxon>
        <taxon>Araneae</taxon>
        <taxon>Araneomorphae</taxon>
        <taxon>Entelegynae</taxon>
        <taxon>Araneoidea</taxon>
        <taxon>Araneidae</taxon>
        <taxon>Caerostris</taxon>
    </lineage>
</organism>
<comment type="caution">
    <text evidence="1">The sequence shown here is derived from an EMBL/GenBank/DDBJ whole genome shotgun (WGS) entry which is preliminary data.</text>
</comment>
<protein>
    <submittedName>
        <fullName evidence="1">Uncharacterized protein</fullName>
    </submittedName>
</protein>
<name>A0AAV4MGM9_CAEEX</name>
<evidence type="ECO:0000313" key="1">
    <source>
        <dbReference type="EMBL" id="GIX71664.1"/>
    </source>
</evidence>
<feature type="non-terminal residue" evidence="1">
    <location>
        <position position="41"/>
    </location>
</feature>
<gene>
    <name evidence="1" type="ORF">CEXT_445141</name>
</gene>
<dbReference type="AlphaFoldDB" id="A0AAV4MGM9"/>
<proteinExistence type="predicted"/>
<reference evidence="1 2" key="1">
    <citation type="submission" date="2021-06" db="EMBL/GenBank/DDBJ databases">
        <title>Caerostris extrusa draft genome.</title>
        <authorList>
            <person name="Kono N."/>
            <person name="Arakawa K."/>
        </authorList>
    </citation>
    <scope>NUCLEOTIDE SEQUENCE [LARGE SCALE GENOMIC DNA]</scope>
</reference>